<dbReference type="AlphaFoldDB" id="A0AAV9CQK4"/>
<evidence type="ECO:0000256" key="1">
    <source>
        <dbReference type="SAM" id="Phobius"/>
    </source>
</evidence>
<name>A0AAV9CQK4_ACOCL</name>
<reference evidence="2" key="1">
    <citation type="journal article" date="2023" name="Nat. Commun.">
        <title>Diploid and tetraploid genomes of Acorus and the evolution of monocots.</title>
        <authorList>
            <person name="Ma L."/>
            <person name="Liu K.W."/>
            <person name="Li Z."/>
            <person name="Hsiao Y.Y."/>
            <person name="Qi Y."/>
            <person name="Fu T."/>
            <person name="Tang G.D."/>
            <person name="Zhang D."/>
            <person name="Sun W.H."/>
            <person name="Liu D.K."/>
            <person name="Li Y."/>
            <person name="Chen G.Z."/>
            <person name="Liu X.D."/>
            <person name="Liao X.Y."/>
            <person name="Jiang Y.T."/>
            <person name="Yu X."/>
            <person name="Hao Y."/>
            <person name="Huang J."/>
            <person name="Zhao X.W."/>
            <person name="Ke S."/>
            <person name="Chen Y.Y."/>
            <person name="Wu W.L."/>
            <person name="Hsu J.L."/>
            <person name="Lin Y.F."/>
            <person name="Huang M.D."/>
            <person name="Li C.Y."/>
            <person name="Huang L."/>
            <person name="Wang Z.W."/>
            <person name="Zhao X."/>
            <person name="Zhong W.Y."/>
            <person name="Peng D.H."/>
            <person name="Ahmad S."/>
            <person name="Lan S."/>
            <person name="Zhang J.S."/>
            <person name="Tsai W.C."/>
            <person name="Van de Peer Y."/>
            <person name="Liu Z.J."/>
        </authorList>
    </citation>
    <scope>NUCLEOTIDE SEQUENCE</scope>
    <source>
        <strain evidence="2">CP</strain>
    </source>
</reference>
<keyword evidence="1" id="KW-0812">Transmembrane</keyword>
<protein>
    <submittedName>
        <fullName evidence="2">Uncharacterized protein</fullName>
    </submittedName>
</protein>
<organism evidence="2 3">
    <name type="scientific">Acorus calamus</name>
    <name type="common">Sweet flag</name>
    <dbReference type="NCBI Taxonomy" id="4465"/>
    <lineage>
        <taxon>Eukaryota</taxon>
        <taxon>Viridiplantae</taxon>
        <taxon>Streptophyta</taxon>
        <taxon>Embryophyta</taxon>
        <taxon>Tracheophyta</taxon>
        <taxon>Spermatophyta</taxon>
        <taxon>Magnoliopsida</taxon>
        <taxon>Liliopsida</taxon>
        <taxon>Acoraceae</taxon>
        <taxon>Acorus</taxon>
    </lineage>
</organism>
<sequence length="50" mass="5663">MGKFCIFEAEESCGGLSLIKVLVAIVVIWLLIMVCLPRKCRVVTVCRRYC</sequence>
<comment type="caution">
    <text evidence="2">The sequence shown here is derived from an EMBL/GenBank/DDBJ whole genome shotgun (WGS) entry which is preliminary data.</text>
</comment>
<dbReference type="Proteomes" id="UP001180020">
    <property type="component" value="Unassembled WGS sequence"/>
</dbReference>
<dbReference type="EMBL" id="JAUJYO010000018">
    <property type="protein sequence ID" value="KAK1290674.1"/>
    <property type="molecule type" value="Genomic_DNA"/>
</dbReference>
<keyword evidence="1" id="KW-1133">Transmembrane helix</keyword>
<reference evidence="2" key="2">
    <citation type="submission" date="2023-06" db="EMBL/GenBank/DDBJ databases">
        <authorList>
            <person name="Ma L."/>
            <person name="Liu K.-W."/>
            <person name="Li Z."/>
            <person name="Hsiao Y.-Y."/>
            <person name="Qi Y."/>
            <person name="Fu T."/>
            <person name="Tang G."/>
            <person name="Zhang D."/>
            <person name="Sun W.-H."/>
            <person name="Liu D.-K."/>
            <person name="Li Y."/>
            <person name="Chen G.-Z."/>
            <person name="Liu X.-D."/>
            <person name="Liao X.-Y."/>
            <person name="Jiang Y.-T."/>
            <person name="Yu X."/>
            <person name="Hao Y."/>
            <person name="Huang J."/>
            <person name="Zhao X.-W."/>
            <person name="Ke S."/>
            <person name="Chen Y.-Y."/>
            <person name="Wu W.-L."/>
            <person name="Hsu J.-L."/>
            <person name="Lin Y.-F."/>
            <person name="Huang M.-D."/>
            <person name="Li C.-Y."/>
            <person name="Huang L."/>
            <person name="Wang Z.-W."/>
            <person name="Zhao X."/>
            <person name="Zhong W.-Y."/>
            <person name="Peng D.-H."/>
            <person name="Ahmad S."/>
            <person name="Lan S."/>
            <person name="Zhang J.-S."/>
            <person name="Tsai W.-C."/>
            <person name="Van De Peer Y."/>
            <person name="Liu Z.-J."/>
        </authorList>
    </citation>
    <scope>NUCLEOTIDE SEQUENCE</scope>
    <source>
        <strain evidence="2">CP</strain>
        <tissue evidence="2">Leaves</tissue>
    </source>
</reference>
<keyword evidence="3" id="KW-1185">Reference proteome</keyword>
<gene>
    <name evidence="2" type="ORF">QJS10_CPB18g00800</name>
</gene>
<accession>A0AAV9CQK4</accession>
<keyword evidence="1" id="KW-0472">Membrane</keyword>
<evidence type="ECO:0000313" key="2">
    <source>
        <dbReference type="EMBL" id="KAK1290674.1"/>
    </source>
</evidence>
<proteinExistence type="predicted"/>
<evidence type="ECO:0000313" key="3">
    <source>
        <dbReference type="Proteomes" id="UP001180020"/>
    </source>
</evidence>
<feature type="transmembrane region" description="Helical" evidence="1">
    <location>
        <begin position="17"/>
        <end position="37"/>
    </location>
</feature>